<sequence length="132" mass="14966">MTRGKLDDREPRTAMHRWACNTKQREEAPEEAATARWIANNTKPVSALTYDPGLALELLDAATSLLDGRRVAPNTVRKHRMLPYNALDYAVELKLPPANPLKTLKWKPPASAYEVDWRRVVNHAQARRCSPP</sequence>
<evidence type="ECO:0000313" key="2">
    <source>
        <dbReference type="Proteomes" id="UP000579153"/>
    </source>
</evidence>
<evidence type="ECO:0000313" key="1">
    <source>
        <dbReference type="EMBL" id="MBB5775030.1"/>
    </source>
</evidence>
<dbReference type="AlphaFoldDB" id="A0A7W9L8Z2"/>
<organism evidence="1 2">
    <name type="scientific">Nonomuraea jabiensis</name>
    <dbReference type="NCBI Taxonomy" id="882448"/>
    <lineage>
        <taxon>Bacteria</taxon>
        <taxon>Bacillati</taxon>
        <taxon>Actinomycetota</taxon>
        <taxon>Actinomycetes</taxon>
        <taxon>Streptosporangiales</taxon>
        <taxon>Streptosporangiaceae</taxon>
        <taxon>Nonomuraea</taxon>
    </lineage>
</organism>
<reference evidence="1 2" key="1">
    <citation type="submission" date="2020-08" db="EMBL/GenBank/DDBJ databases">
        <title>Sequencing the genomes of 1000 actinobacteria strains.</title>
        <authorList>
            <person name="Klenk H.-P."/>
        </authorList>
    </citation>
    <scope>NUCLEOTIDE SEQUENCE [LARGE SCALE GENOMIC DNA]</scope>
    <source>
        <strain evidence="1 2">DSM 45507</strain>
    </source>
</reference>
<keyword evidence="2" id="KW-1185">Reference proteome</keyword>
<name>A0A7W9L8Z2_9ACTN</name>
<dbReference type="RefSeq" id="WP_185068786.1">
    <property type="nucleotide sequence ID" value="NZ_JACHMB010000001.1"/>
</dbReference>
<dbReference type="EMBL" id="JACHMB010000001">
    <property type="protein sequence ID" value="MBB5775030.1"/>
    <property type="molecule type" value="Genomic_DNA"/>
</dbReference>
<protein>
    <submittedName>
        <fullName evidence="1">Uncharacterized protein</fullName>
    </submittedName>
</protein>
<proteinExistence type="predicted"/>
<comment type="caution">
    <text evidence="1">The sequence shown here is derived from an EMBL/GenBank/DDBJ whole genome shotgun (WGS) entry which is preliminary data.</text>
</comment>
<gene>
    <name evidence="1" type="ORF">HD596_001786</name>
</gene>
<dbReference type="Proteomes" id="UP000579153">
    <property type="component" value="Unassembled WGS sequence"/>
</dbReference>
<accession>A0A7W9L8Z2</accession>